<reference evidence="5" key="1">
    <citation type="journal article" date="2020" name="Fungal Divers.">
        <title>Resolving the Mortierellaceae phylogeny through synthesis of multi-gene phylogenetics and phylogenomics.</title>
        <authorList>
            <person name="Vandepol N."/>
            <person name="Liber J."/>
            <person name="Desiro A."/>
            <person name="Na H."/>
            <person name="Kennedy M."/>
            <person name="Barry K."/>
            <person name="Grigoriev I.V."/>
            <person name="Miller A.N."/>
            <person name="O'Donnell K."/>
            <person name="Stajich J.E."/>
            <person name="Bonito G."/>
        </authorList>
    </citation>
    <scope>NUCLEOTIDE SEQUENCE</scope>
    <source>
        <strain evidence="5">NRRL 2769</strain>
    </source>
</reference>
<feature type="region of interest" description="Disordered" evidence="3">
    <location>
        <begin position="161"/>
        <end position="198"/>
    </location>
</feature>
<dbReference type="PANTHER" id="PTHR24170:SF1">
    <property type="entry name" value="DOMAIN PROTEIN, PUTATIVE (AFU_ORTHOLOGUE AFUA_1G09870)-RELATED"/>
    <property type="match status" value="1"/>
</dbReference>
<dbReference type="InterPro" id="IPR037191">
    <property type="entry name" value="VPS9_dom_sf"/>
</dbReference>
<protein>
    <recommendedName>
        <fullName evidence="4">VPS9 domain-containing protein</fullName>
    </recommendedName>
</protein>
<feature type="region of interest" description="Disordered" evidence="3">
    <location>
        <begin position="1368"/>
        <end position="1423"/>
    </location>
</feature>
<dbReference type="PRINTS" id="PR01415">
    <property type="entry name" value="ANKYRIN"/>
</dbReference>
<dbReference type="GO" id="GO:0005770">
    <property type="term" value="C:late endosome"/>
    <property type="evidence" value="ECO:0007669"/>
    <property type="project" value="TreeGrafter"/>
</dbReference>
<feature type="region of interest" description="Disordered" evidence="3">
    <location>
        <begin position="499"/>
        <end position="533"/>
    </location>
</feature>
<comment type="similarity">
    <text evidence="1">Belongs to the UPF0507 family.</text>
</comment>
<feature type="domain" description="VPS9" evidence="4">
    <location>
        <begin position="329"/>
        <end position="471"/>
    </location>
</feature>
<evidence type="ECO:0000256" key="1">
    <source>
        <dbReference type="ARBA" id="ARBA00007428"/>
    </source>
</evidence>
<feature type="repeat" description="ANK" evidence="2">
    <location>
        <begin position="620"/>
        <end position="652"/>
    </location>
</feature>
<dbReference type="SMART" id="SM00248">
    <property type="entry name" value="ANK"/>
    <property type="match status" value="7"/>
</dbReference>
<dbReference type="PANTHER" id="PTHR24170">
    <property type="entry name" value="ANKYRIN REPEAT DOMAIN-CONTAINING PROTEIN 27"/>
    <property type="match status" value="1"/>
</dbReference>
<feature type="repeat" description="ANK" evidence="2">
    <location>
        <begin position="582"/>
        <end position="604"/>
    </location>
</feature>
<dbReference type="PROSITE" id="PS50088">
    <property type="entry name" value="ANK_REPEAT"/>
    <property type="match status" value="4"/>
</dbReference>
<feature type="compositionally biased region" description="Polar residues" evidence="3">
    <location>
        <begin position="852"/>
        <end position="869"/>
    </location>
</feature>
<keyword evidence="6" id="KW-1185">Reference proteome</keyword>
<feature type="region of interest" description="Disordered" evidence="3">
    <location>
        <begin position="1143"/>
        <end position="1191"/>
    </location>
</feature>
<dbReference type="EMBL" id="JAAAID010000885">
    <property type="protein sequence ID" value="KAG0013153.1"/>
    <property type="molecule type" value="Genomic_DNA"/>
</dbReference>
<dbReference type="SUPFAM" id="SSF109993">
    <property type="entry name" value="VPS9 domain"/>
    <property type="match status" value="1"/>
</dbReference>
<evidence type="ECO:0000313" key="6">
    <source>
        <dbReference type="Proteomes" id="UP000703661"/>
    </source>
</evidence>
<dbReference type="GO" id="GO:0005769">
    <property type="term" value="C:early endosome"/>
    <property type="evidence" value="ECO:0007669"/>
    <property type="project" value="TreeGrafter"/>
</dbReference>
<dbReference type="Pfam" id="PF12796">
    <property type="entry name" value="Ank_2"/>
    <property type="match status" value="3"/>
</dbReference>
<feature type="region of interest" description="Disordered" evidence="3">
    <location>
        <begin position="1328"/>
        <end position="1354"/>
    </location>
</feature>
<feature type="compositionally biased region" description="Low complexity" evidence="3">
    <location>
        <begin position="517"/>
        <end position="532"/>
    </location>
</feature>
<feature type="compositionally biased region" description="Polar residues" evidence="3">
    <location>
        <begin position="1175"/>
        <end position="1191"/>
    </location>
</feature>
<evidence type="ECO:0000256" key="2">
    <source>
        <dbReference type="PROSITE-ProRule" id="PRU00023"/>
    </source>
</evidence>
<dbReference type="Proteomes" id="UP000703661">
    <property type="component" value="Unassembled WGS sequence"/>
</dbReference>
<keyword evidence="2" id="KW-0040">ANK repeat</keyword>
<comment type="caution">
    <text evidence="5">The sequence shown here is derived from an EMBL/GenBank/DDBJ whole genome shotgun (WGS) entry which is preliminary data.</text>
</comment>
<evidence type="ECO:0000256" key="3">
    <source>
        <dbReference type="SAM" id="MobiDB-lite"/>
    </source>
</evidence>
<dbReference type="InterPro" id="IPR051248">
    <property type="entry name" value="UPF0507/Ank_repeat_27"/>
</dbReference>
<evidence type="ECO:0000259" key="4">
    <source>
        <dbReference type="PROSITE" id="PS51205"/>
    </source>
</evidence>
<name>A0A9P6SZ51_9FUNG</name>
<feature type="compositionally biased region" description="Polar residues" evidence="3">
    <location>
        <begin position="1372"/>
        <end position="1385"/>
    </location>
</feature>
<dbReference type="InterPro" id="IPR002110">
    <property type="entry name" value="Ankyrin_rpt"/>
</dbReference>
<feature type="compositionally biased region" description="Polar residues" evidence="3">
    <location>
        <begin position="175"/>
        <end position="187"/>
    </location>
</feature>
<dbReference type="InterPro" id="IPR003123">
    <property type="entry name" value="VPS9"/>
</dbReference>
<dbReference type="GO" id="GO:0045022">
    <property type="term" value="P:early endosome to late endosome transport"/>
    <property type="evidence" value="ECO:0007669"/>
    <property type="project" value="TreeGrafter"/>
</dbReference>
<dbReference type="Pfam" id="PF02204">
    <property type="entry name" value="VPS9"/>
    <property type="match status" value="1"/>
</dbReference>
<dbReference type="GO" id="GO:0000149">
    <property type="term" value="F:SNARE binding"/>
    <property type="evidence" value="ECO:0007669"/>
    <property type="project" value="TreeGrafter"/>
</dbReference>
<dbReference type="SUPFAM" id="SSF48403">
    <property type="entry name" value="Ankyrin repeat"/>
    <property type="match status" value="2"/>
</dbReference>
<dbReference type="Gene3D" id="1.25.40.20">
    <property type="entry name" value="Ankyrin repeat-containing domain"/>
    <property type="match status" value="2"/>
</dbReference>
<proteinExistence type="inferred from homology"/>
<feature type="repeat" description="ANK" evidence="2">
    <location>
        <begin position="757"/>
        <end position="777"/>
    </location>
</feature>
<accession>A0A9P6SZ51</accession>
<dbReference type="GO" id="GO:0005085">
    <property type="term" value="F:guanyl-nucleotide exchange factor activity"/>
    <property type="evidence" value="ECO:0007669"/>
    <property type="project" value="TreeGrafter"/>
</dbReference>
<dbReference type="PROSITE" id="PS50297">
    <property type="entry name" value="ANK_REP_REGION"/>
    <property type="match status" value="3"/>
</dbReference>
<feature type="repeat" description="ANK" evidence="2">
    <location>
        <begin position="790"/>
        <end position="822"/>
    </location>
</feature>
<dbReference type="SMART" id="SM00167">
    <property type="entry name" value="VPS9"/>
    <property type="match status" value="1"/>
</dbReference>
<sequence>MDLALSLFHTSGQEASERQSLTPSTTSNYFLSLLFFHESTSLSTSALISHEQLKNFQFLKKTFEAALAMIVREKNHHQLVILCPVQQSLMGIDGRSKLEWEWGGIDEEFISMLATLWDCVTTAKGFKLLKQARLVSERIFYDDEGRGWVIQFIDRPLVGASNEGDLSPRPRSPDSIGNDSSRSTASFSPPLRSDSPRFTKAARRSKYLSAQLHSPDPYNDTRRRTKSRPLLTLQIVLQKFPGTPQKLEQLVMDFNDSTMTKDNLDDIRTSVVRLLTNCVELLNQLDSSVLLALLDEYGATVDILDQLLENYIMNSTYDIVFFKITLKLKTQDWELAEATRELRKVLRLTPFQNLDLGQVGLPDTPQHYQCLVSALNEFQSIGVLRTPEEKLGCLVQSIKVSSALTGGADDLIPILLLTVLRSGISNLASNLYYMKNFVLFGDTTRGEYGYSLSTLEAVSRYILSQVKQLSPLSAKNQDYWEKVCAGDLEDVKAIYSNASEPSQSKPLQPQAVIRRPSTNSIDSSSDASINSSLQNPLSASPLLSRDAEGNNGVLLACKAQQVDMLRYLVDEQDCSIHVSNYEGKTPLMLAVDLENVDMVRLILRVLGSDEMGIINKQDVLGNSAVHLCASKGNLTILNELLKANSDLGLPNNEGDTPLIIAAKLSERSENHTKVISMLIPLMKVDGFNRQNNIGDTAFHFITDLALIADLATRGANPEIDNYAGWTPLLKWALHDNVAVVEGLLATGRVDALMTDSRGYTPLHMACLRGNLEMVQMLEPHTPIDYQSAIDGSTPLQLACQSSSVSVVEFLLQNGANPELRDWTNESPADMTNDSAILDLLDNAMLFWDSRGSFDQPTETKTPISVQTGPSAEDEKSPLYRSGKRVIRVVRGTMKQDGSVRYIVKSGSRDMIAERSSIKQESALDSIFDDFPPVVENLEHEETFFKHLNEEILNLDRAVQQARKHARKLSRCTQDVPQQLEILSSVLDKAHSINFEGKEAYVQAMKAIASTQTTMHTSDIESLGNLFEDFSFVIDGTLKAMKHPQEIISSIRQLRLVVSKTEQSMRRSDMLWSGLSSIGGGAMTAIGGAGAALGAVGHVATSTFEAVSGSIGQGGGGSGSRHIKAASESLVKGASVSVLEGGRATSPLLSPTVPPQRAPPSTPPPQVKDSLVVKLSPNSSTTSGQQRSRLSMDVTKTYSTSSLLSSPFSSIAAVASAATRQTPLDETKDKIVKASSLLNCLRSSLFEELAHLQNNHTKELERAMRDFGARQLQIEKSRLRDMVEILNDLRFESNGTTAAAAAGGSNIPGAASGPGSQLFTGSTFDLAQGRASRGVSRQSSMHALSPGIGSTSRDESGILFNFEADEKAEARNQQRQYELQHKNSTVRPKDLQRHLSQSNTSERESPSTHRKDEDSMSEKIPFDD</sequence>
<feature type="compositionally biased region" description="Basic and acidic residues" evidence="3">
    <location>
        <begin position="1400"/>
        <end position="1423"/>
    </location>
</feature>
<feature type="region of interest" description="Disordered" evidence="3">
    <location>
        <begin position="852"/>
        <end position="877"/>
    </location>
</feature>
<dbReference type="GO" id="GO:0030133">
    <property type="term" value="C:transport vesicle"/>
    <property type="evidence" value="ECO:0007669"/>
    <property type="project" value="TreeGrafter"/>
</dbReference>
<dbReference type="InterPro" id="IPR036770">
    <property type="entry name" value="Ankyrin_rpt-contain_sf"/>
</dbReference>
<feature type="compositionally biased region" description="Pro residues" evidence="3">
    <location>
        <begin position="1151"/>
        <end position="1165"/>
    </location>
</feature>
<gene>
    <name evidence="5" type="ORF">BGZ80_011258</name>
</gene>
<dbReference type="PROSITE" id="PS51205">
    <property type="entry name" value="VPS9"/>
    <property type="match status" value="1"/>
</dbReference>
<organism evidence="5 6">
    <name type="scientific">Entomortierella chlamydospora</name>
    <dbReference type="NCBI Taxonomy" id="101097"/>
    <lineage>
        <taxon>Eukaryota</taxon>
        <taxon>Fungi</taxon>
        <taxon>Fungi incertae sedis</taxon>
        <taxon>Mucoromycota</taxon>
        <taxon>Mortierellomycotina</taxon>
        <taxon>Mortierellomycetes</taxon>
        <taxon>Mortierellales</taxon>
        <taxon>Mortierellaceae</taxon>
        <taxon>Entomortierella</taxon>
    </lineage>
</organism>
<evidence type="ECO:0000313" key="5">
    <source>
        <dbReference type="EMBL" id="KAG0013153.1"/>
    </source>
</evidence>
<dbReference type="GO" id="GO:0097422">
    <property type="term" value="C:tubular endosome"/>
    <property type="evidence" value="ECO:0007669"/>
    <property type="project" value="TreeGrafter"/>
</dbReference>
<dbReference type="Gene3D" id="1.20.1050.80">
    <property type="entry name" value="VPS9 domain"/>
    <property type="match status" value="1"/>
</dbReference>
<dbReference type="GO" id="GO:0005886">
    <property type="term" value="C:plasma membrane"/>
    <property type="evidence" value="ECO:0007669"/>
    <property type="project" value="TreeGrafter"/>
</dbReference>